<evidence type="ECO:0000256" key="2">
    <source>
        <dbReference type="ARBA" id="ARBA00022670"/>
    </source>
</evidence>
<feature type="domain" description="Ubiquitin-like protease family profile" evidence="6">
    <location>
        <begin position="289"/>
        <end position="484"/>
    </location>
</feature>
<feature type="region of interest" description="Disordered" evidence="5">
    <location>
        <begin position="181"/>
        <end position="241"/>
    </location>
</feature>
<name>A0ABD2Y6E0_9GENT</name>
<evidence type="ECO:0000256" key="1">
    <source>
        <dbReference type="ARBA" id="ARBA00005234"/>
    </source>
</evidence>
<dbReference type="InterPro" id="IPR003653">
    <property type="entry name" value="Peptidase_C48_C"/>
</dbReference>
<dbReference type="PANTHER" id="PTHR46915:SF2">
    <property type="entry name" value="UBIQUITIN-LIKE PROTEASE 4"/>
    <property type="match status" value="1"/>
</dbReference>
<protein>
    <recommendedName>
        <fullName evidence="6">Ubiquitin-like protease family profile domain-containing protein</fullName>
    </recommendedName>
</protein>
<feature type="compositionally biased region" description="Polar residues" evidence="5">
    <location>
        <begin position="186"/>
        <end position="213"/>
    </location>
</feature>
<dbReference type="EMBL" id="JBJUIK010000015">
    <property type="protein sequence ID" value="KAL3501198.1"/>
    <property type="molecule type" value="Genomic_DNA"/>
</dbReference>
<dbReference type="Proteomes" id="UP001630127">
    <property type="component" value="Unassembled WGS sequence"/>
</dbReference>
<dbReference type="Pfam" id="PF02902">
    <property type="entry name" value="Peptidase_C48"/>
    <property type="match status" value="1"/>
</dbReference>
<comment type="caution">
    <text evidence="7">The sequence shown here is derived from an EMBL/GenBank/DDBJ whole genome shotgun (WGS) entry which is preliminary data.</text>
</comment>
<dbReference type="GO" id="GO:0008234">
    <property type="term" value="F:cysteine-type peptidase activity"/>
    <property type="evidence" value="ECO:0007669"/>
    <property type="project" value="UniProtKB-KW"/>
</dbReference>
<dbReference type="GO" id="GO:0016926">
    <property type="term" value="P:protein desumoylation"/>
    <property type="evidence" value="ECO:0007669"/>
    <property type="project" value="UniProtKB-ARBA"/>
</dbReference>
<keyword evidence="3" id="KW-0378">Hydrolase</keyword>
<proteinExistence type="inferred from homology"/>
<sequence>MAGEGRKRKGPIELDWEKLLGKEEESPELVVVAAAAGKSPQSPETEWMDGEDHTDQLYELRTLSNKSLQETVARMKRQFPSLSANLKDRGDKYKVNLKRHEDELERRRLLRLQKNDDDGCNKPIELQNQNCTGVSDNVQHRAPTSGRSVFGSCFLNKLKGKTDRRTANAFEKELSTLNRCDHRKMQSNSQFLSGGTQKRGLSSRESPFQSPSCPLNVDNEPESNGYQKDRKSSPRVQTSNRLKRVKGETVVLVDEEEIEIEKTTTKRNELGECKNTKIYYPSRNDPVSVEICYSDMDCLAPEKYLSSTIMNFYIRYLQVEGITLKTTDGESYNYHFFNTYFYEKLKEAVVKKKIGETSFAKFRRWWKGVNIFEKAYIFLPIHENLHWSLVIICIPDVEDRSGPILLHLDSLRLHSSKQIFGNIKSFLIEEWNFLKEAKAPLNLPIADSILENLSRRIDEKIIEVPQQSNDYDCGLFVLFFMKRFIEEAPKRLKKKDLAMFGRHWFNPQEASSLRGSIRRLLKEKFKNASEEKQILEL</sequence>
<evidence type="ECO:0000313" key="7">
    <source>
        <dbReference type="EMBL" id="KAL3501198.1"/>
    </source>
</evidence>
<dbReference type="Gene3D" id="1.10.418.20">
    <property type="match status" value="1"/>
</dbReference>
<keyword evidence="4" id="KW-0788">Thiol protease</keyword>
<evidence type="ECO:0000256" key="4">
    <source>
        <dbReference type="ARBA" id="ARBA00022807"/>
    </source>
</evidence>
<dbReference type="InterPro" id="IPR038765">
    <property type="entry name" value="Papain-like_cys_pep_sf"/>
</dbReference>
<reference evidence="7 8" key="1">
    <citation type="submission" date="2024-11" db="EMBL/GenBank/DDBJ databases">
        <title>A near-complete genome assembly of Cinchona calisaya.</title>
        <authorList>
            <person name="Lian D.C."/>
            <person name="Zhao X.W."/>
            <person name="Wei L."/>
        </authorList>
    </citation>
    <scope>NUCLEOTIDE SEQUENCE [LARGE SCALE GENOMIC DNA]</scope>
    <source>
        <tissue evidence="7">Nenye</tissue>
    </source>
</reference>
<dbReference type="PROSITE" id="PS50600">
    <property type="entry name" value="ULP_PROTEASE"/>
    <property type="match status" value="1"/>
</dbReference>
<evidence type="ECO:0000256" key="5">
    <source>
        <dbReference type="SAM" id="MobiDB-lite"/>
    </source>
</evidence>
<dbReference type="AlphaFoldDB" id="A0ABD2Y6E0"/>
<comment type="similarity">
    <text evidence="1">Belongs to the peptidase C48 family.</text>
</comment>
<evidence type="ECO:0000313" key="8">
    <source>
        <dbReference type="Proteomes" id="UP001630127"/>
    </source>
</evidence>
<keyword evidence="8" id="KW-1185">Reference proteome</keyword>
<keyword evidence="2" id="KW-0645">Protease</keyword>
<dbReference type="GO" id="GO:0006508">
    <property type="term" value="P:proteolysis"/>
    <property type="evidence" value="ECO:0007669"/>
    <property type="project" value="UniProtKB-KW"/>
</dbReference>
<dbReference type="PANTHER" id="PTHR46915">
    <property type="entry name" value="UBIQUITIN-LIKE PROTEASE 4-RELATED"/>
    <property type="match status" value="1"/>
</dbReference>
<evidence type="ECO:0000259" key="6">
    <source>
        <dbReference type="PROSITE" id="PS50600"/>
    </source>
</evidence>
<dbReference type="Gene3D" id="3.30.310.130">
    <property type="entry name" value="Ubiquitin-related"/>
    <property type="match status" value="1"/>
</dbReference>
<organism evidence="7 8">
    <name type="scientific">Cinchona calisaya</name>
    <dbReference type="NCBI Taxonomy" id="153742"/>
    <lineage>
        <taxon>Eukaryota</taxon>
        <taxon>Viridiplantae</taxon>
        <taxon>Streptophyta</taxon>
        <taxon>Embryophyta</taxon>
        <taxon>Tracheophyta</taxon>
        <taxon>Spermatophyta</taxon>
        <taxon>Magnoliopsida</taxon>
        <taxon>eudicotyledons</taxon>
        <taxon>Gunneridae</taxon>
        <taxon>Pentapetalae</taxon>
        <taxon>asterids</taxon>
        <taxon>lamiids</taxon>
        <taxon>Gentianales</taxon>
        <taxon>Rubiaceae</taxon>
        <taxon>Cinchonoideae</taxon>
        <taxon>Cinchoneae</taxon>
        <taxon>Cinchona</taxon>
    </lineage>
</organism>
<accession>A0ABD2Y6E0</accession>
<evidence type="ECO:0000256" key="3">
    <source>
        <dbReference type="ARBA" id="ARBA00022801"/>
    </source>
</evidence>
<dbReference type="SUPFAM" id="SSF54001">
    <property type="entry name" value="Cysteine proteinases"/>
    <property type="match status" value="1"/>
</dbReference>
<gene>
    <name evidence="7" type="ORF">ACH5RR_035647</name>
</gene>